<keyword evidence="3" id="KW-1185">Reference proteome</keyword>
<sequence length="67" mass="7615">MESDADNLRQAVRDELNDDVGLYTRLASEAEARGENTLAEHFRAIKAQEERHHATFEQAVEKAFKAN</sequence>
<reference evidence="2 3" key="1">
    <citation type="journal article" date="2018" name="Arch. Microbiol.">
        <title>New insights into the metabolic potential of the phototrophic purple bacterium Rhodopila globiformis DSM 161(T) from its draft genome sequence and evidence for a vanadium-dependent nitrogenase.</title>
        <authorList>
            <person name="Imhoff J.F."/>
            <person name="Rahn T."/>
            <person name="Kunzel S."/>
            <person name="Neulinger S.C."/>
        </authorList>
    </citation>
    <scope>NUCLEOTIDE SEQUENCE [LARGE SCALE GENOMIC DNA]</scope>
    <source>
        <strain evidence="2 3">DSM 16996</strain>
    </source>
</reference>
<dbReference type="Gene3D" id="1.20.1260.10">
    <property type="match status" value="1"/>
</dbReference>
<dbReference type="SUPFAM" id="SSF47240">
    <property type="entry name" value="Ferritin-like"/>
    <property type="match status" value="1"/>
</dbReference>
<protein>
    <recommendedName>
        <fullName evidence="1">Rubrerythrin diiron-binding domain-containing protein</fullName>
    </recommendedName>
</protein>
<feature type="domain" description="Rubrerythrin diiron-binding" evidence="1">
    <location>
        <begin position="6"/>
        <end position="65"/>
    </location>
</feature>
<evidence type="ECO:0000313" key="3">
    <source>
        <dbReference type="Proteomes" id="UP000239089"/>
    </source>
</evidence>
<dbReference type="Proteomes" id="UP000239089">
    <property type="component" value="Unassembled WGS sequence"/>
</dbReference>
<name>A0A2S6N8F1_9HYPH</name>
<comment type="caution">
    <text evidence="2">The sequence shown here is derived from an EMBL/GenBank/DDBJ whole genome shotgun (WGS) entry which is preliminary data.</text>
</comment>
<dbReference type="GO" id="GO:0046872">
    <property type="term" value="F:metal ion binding"/>
    <property type="evidence" value="ECO:0007669"/>
    <property type="project" value="InterPro"/>
</dbReference>
<dbReference type="InterPro" id="IPR003251">
    <property type="entry name" value="Rr_diiron-bd_dom"/>
</dbReference>
<organism evidence="2 3">
    <name type="scientific">Rhodoblastus sphagnicola</name>
    <dbReference type="NCBI Taxonomy" id="333368"/>
    <lineage>
        <taxon>Bacteria</taxon>
        <taxon>Pseudomonadati</taxon>
        <taxon>Pseudomonadota</taxon>
        <taxon>Alphaproteobacteria</taxon>
        <taxon>Hyphomicrobiales</taxon>
        <taxon>Rhodoblastaceae</taxon>
        <taxon>Rhodoblastus</taxon>
    </lineage>
</organism>
<dbReference type="AlphaFoldDB" id="A0A2S6N8F1"/>
<dbReference type="InterPro" id="IPR009078">
    <property type="entry name" value="Ferritin-like_SF"/>
</dbReference>
<gene>
    <name evidence="2" type="ORF">CCR94_11000</name>
</gene>
<dbReference type="EMBL" id="NHSJ01000070">
    <property type="protein sequence ID" value="PPQ30877.1"/>
    <property type="molecule type" value="Genomic_DNA"/>
</dbReference>
<accession>A0A2S6N8F1</accession>
<dbReference type="Pfam" id="PF02915">
    <property type="entry name" value="Rubrerythrin"/>
    <property type="match status" value="1"/>
</dbReference>
<dbReference type="OrthoDB" id="9799749at2"/>
<evidence type="ECO:0000313" key="2">
    <source>
        <dbReference type="EMBL" id="PPQ30877.1"/>
    </source>
</evidence>
<dbReference type="RefSeq" id="WP_104507906.1">
    <property type="nucleotide sequence ID" value="NZ_JACIGC010000005.1"/>
</dbReference>
<evidence type="ECO:0000259" key="1">
    <source>
        <dbReference type="Pfam" id="PF02915"/>
    </source>
</evidence>
<proteinExistence type="predicted"/>
<dbReference type="InterPro" id="IPR012347">
    <property type="entry name" value="Ferritin-like"/>
</dbReference>
<dbReference type="GO" id="GO:0016491">
    <property type="term" value="F:oxidoreductase activity"/>
    <property type="evidence" value="ECO:0007669"/>
    <property type="project" value="InterPro"/>
</dbReference>